<evidence type="ECO:0000313" key="1">
    <source>
        <dbReference type="EMBL" id="MCB6185344.1"/>
    </source>
</evidence>
<dbReference type="SUPFAM" id="SSF102114">
    <property type="entry name" value="Radical SAM enzymes"/>
    <property type="match status" value="1"/>
</dbReference>
<dbReference type="InterPro" id="IPR058240">
    <property type="entry name" value="rSAM_sf"/>
</dbReference>
<sequence length="422" mass="47429">MTPLKLDQYDCSNVEFPSVVVPRAWNHPLSLMLEDIAVFPTTKQYRQPRLNDAALHRAWQKPVVGRMSLPVSLTEIWPDKVSDETQLSKAIASEWEIRLCNYEGKRINSATLQLPLNGLSVDEIIQNWWGKVGKGAIETGGTVNFKLRLQGENNVLPAFIPEYSNVYLQAINPLDIYFHASQLSALWRLKSQAVSHLAVDVLIGAGDAVGIPAAEYVKSLMDLAPDRICLRLPQTTTLASSKLGQQKDTLYHVIQLLEDKGYGHLAGGWFVKQGDPWLGAQRISRLILNSAGNWETATTDWVVVGPSTASVIGTVQSFNADEGKYVDFLAEEKLPLVTARKLPLDMLVRRAVVEQLLCLGYLDFLTFELAYFIQFDVYFANELKRLQPLIHAGMMEKRQRTLWLTESGRLLADFIARQFFTP</sequence>
<reference evidence="1" key="1">
    <citation type="submission" date="2021-10" db="EMBL/GenBank/DDBJ databases">
        <title>The complete genome sequence of Leeia sp. TBRC 13508.</title>
        <authorList>
            <person name="Charoenyingcharoen P."/>
            <person name="Yukphan P."/>
        </authorList>
    </citation>
    <scope>NUCLEOTIDE SEQUENCE</scope>
    <source>
        <strain evidence="1">TBRC 13508</strain>
    </source>
</reference>
<proteinExistence type="predicted"/>
<dbReference type="Proteomes" id="UP001165395">
    <property type="component" value="Unassembled WGS sequence"/>
</dbReference>
<dbReference type="Gene3D" id="1.10.10.920">
    <property type="match status" value="1"/>
</dbReference>
<name>A0ABS8DB06_9NEIS</name>
<organism evidence="1 2">
    <name type="scientific">Leeia speluncae</name>
    <dbReference type="NCBI Taxonomy" id="2884804"/>
    <lineage>
        <taxon>Bacteria</taxon>
        <taxon>Pseudomonadati</taxon>
        <taxon>Pseudomonadota</taxon>
        <taxon>Betaproteobacteria</taxon>
        <taxon>Neisseriales</taxon>
        <taxon>Leeiaceae</taxon>
        <taxon>Leeia</taxon>
    </lineage>
</organism>
<accession>A0ABS8DB06</accession>
<dbReference type="EMBL" id="JAJBZT010000016">
    <property type="protein sequence ID" value="MCB6185344.1"/>
    <property type="molecule type" value="Genomic_DNA"/>
</dbReference>
<protein>
    <submittedName>
        <fullName evidence="1">Uncharacterized protein</fullName>
    </submittedName>
</protein>
<gene>
    <name evidence="1" type="ORF">LIN78_17495</name>
</gene>
<dbReference type="RefSeq" id="WP_227182176.1">
    <property type="nucleotide sequence ID" value="NZ_JAJBZT010000016.1"/>
</dbReference>
<comment type="caution">
    <text evidence="1">The sequence shown here is derived from an EMBL/GenBank/DDBJ whole genome shotgun (WGS) entry which is preliminary data.</text>
</comment>
<keyword evidence="2" id="KW-1185">Reference proteome</keyword>
<evidence type="ECO:0000313" key="2">
    <source>
        <dbReference type="Proteomes" id="UP001165395"/>
    </source>
</evidence>